<evidence type="ECO:0008006" key="3">
    <source>
        <dbReference type="Google" id="ProtNLM"/>
    </source>
</evidence>
<dbReference type="Proteomes" id="UP000321436">
    <property type="component" value="Unassembled WGS sequence"/>
</dbReference>
<comment type="caution">
    <text evidence="1">The sequence shown here is derived from an EMBL/GenBank/DDBJ whole genome shotgun (WGS) entry which is preliminary data.</text>
</comment>
<dbReference type="AlphaFoldDB" id="A0A512RS83"/>
<evidence type="ECO:0000313" key="1">
    <source>
        <dbReference type="EMBL" id="GEP98560.1"/>
    </source>
</evidence>
<dbReference type="SUPFAM" id="SSF116734">
    <property type="entry name" value="DNA methylase specificity domain"/>
    <property type="match status" value="1"/>
</dbReference>
<dbReference type="RefSeq" id="WP_146867179.1">
    <property type="nucleotide sequence ID" value="NZ_BKAU01000007.1"/>
</dbReference>
<dbReference type="OrthoDB" id="670969at2"/>
<dbReference type="Pfam" id="PF22105">
    <property type="entry name" value="DUF6943"/>
    <property type="match status" value="1"/>
</dbReference>
<reference evidence="1 2" key="1">
    <citation type="submission" date="2019-07" db="EMBL/GenBank/DDBJ databases">
        <title>Whole genome shotgun sequence of Chitinophaga cymbidii NBRC 109752.</title>
        <authorList>
            <person name="Hosoyama A."/>
            <person name="Uohara A."/>
            <person name="Ohji S."/>
            <person name="Ichikawa N."/>
        </authorList>
    </citation>
    <scope>NUCLEOTIDE SEQUENCE [LARGE SCALE GENOMIC DNA]</scope>
    <source>
        <strain evidence="1 2">NBRC 109752</strain>
    </source>
</reference>
<keyword evidence="2" id="KW-1185">Reference proteome</keyword>
<sequence length="131" mass="15065">MKDFTLQTYNPSAAQPGSLYLLSRGKNSGKPGFEPWRNSYVLFCDPDDLYKYYWCIYGMWQAKAFRQYLRGTCVQYISIGVMKTAIVSTMVAFSNINRYMDRLQAIAALELNLLQKIKLIEALKQSLLHSA</sequence>
<organism evidence="1 2">
    <name type="scientific">Chitinophaga cymbidii</name>
    <dbReference type="NCBI Taxonomy" id="1096750"/>
    <lineage>
        <taxon>Bacteria</taxon>
        <taxon>Pseudomonadati</taxon>
        <taxon>Bacteroidota</taxon>
        <taxon>Chitinophagia</taxon>
        <taxon>Chitinophagales</taxon>
        <taxon>Chitinophagaceae</taxon>
        <taxon>Chitinophaga</taxon>
    </lineage>
</organism>
<proteinExistence type="predicted"/>
<accession>A0A512RS83</accession>
<protein>
    <recommendedName>
        <fullName evidence="3">Type I restriction modification DNA specificity domain-containing protein</fullName>
    </recommendedName>
</protein>
<evidence type="ECO:0000313" key="2">
    <source>
        <dbReference type="Proteomes" id="UP000321436"/>
    </source>
</evidence>
<name>A0A512RS83_9BACT</name>
<gene>
    <name evidence="1" type="ORF">CCY01nite_48200</name>
</gene>
<dbReference type="EMBL" id="BKAU01000007">
    <property type="protein sequence ID" value="GEP98560.1"/>
    <property type="molecule type" value="Genomic_DNA"/>
</dbReference>
<dbReference type="InterPro" id="IPR054223">
    <property type="entry name" value="DUF6943"/>
</dbReference>